<evidence type="ECO:0000256" key="11">
    <source>
        <dbReference type="RuleBase" id="RU368004"/>
    </source>
</evidence>
<dbReference type="Pfam" id="PF07757">
    <property type="entry name" value="AdoMet_MTase"/>
    <property type="match status" value="1"/>
</dbReference>
<gene>
    <name evidence="12" type="ORF">QR685DRAFT_545548</name>
</gene>
<keyword evidence="5 11" id="KW-0963">Cytoplasm</keyword>
<comment type="caution">
    <text evidence="12">The sequence shown here is derived from an EMBL/GenBank/DDBJ whole genome shotgun (WGS) entry which is preliminary data.</text>
</comment>
<comment type="subcellular location">
    <subcellularLocation>
        <location evidence="1 11">Cytoplasm</location>
    </subcellularLocation>
</comment>
<evidence type="ECO:0000313" key="13">
    <source>
        <dbReference type="Proteomes" id="UP001451303"/>
    </source>
</evidence>
<comment type="catalytic activity">
    <reaction evidence="10 11">
        <text>uridine(44) in tRNA(Ser) + S-adenosyl-L-methionine = 2'-O-methyluridine(44) in tRNA(Ser) + S-adenosyl-L-homocysteine + H(+)</text>
        <dbReference type="Rhea" id="RHEA:43100"/>
        <dbReference type="Rhea" id="RHEA-COMP:10339"/>
        <dbReference type="Rhea" id="RHEA-COMP:10340"/>
        <dbReference type="ChEBI" id="CHEBI:15378"/>
        <dbReference type="ChEBI" id="CHEBI:57856"/>
        <dbReference type="ChEBI" id="CHEBI:59789"/>
        <dbReference type="ChEBI" id="CHEBI:65315"/>
        <dbReference type="ChEBI" id="CHEBI:74478"/>
        <dbReference type="EC" id="2.1.1.211"/>
    </reaction>
</comment>
<evidence type="ECO:0000256" key="1">
    <source>
        <dbReference type="ARBA" id="ARBA00004496"/>
    </source>
</evidence>
<protein>
    <recommendedName>
        <fullName evidence="4 11">tRNA (uracil-O(2)-)-methyltransferase</fullName>
        <ecNumber evidence="3 11">2.1.1.211</ecNumber>
    </recommendedName>
</protein>
<evidence type="ECO:0000256" key="5">
    <source>
        <dbReference type="ARBA" id="ARBA00022490"/>
    </source>
</evidence>
<keyword evidence="7 11" id="KW-0808">Transferase</keyword>
<keyword evidence="13" id="KW-1185">Reference proteome</keyword>
<evidence type="ECO:0000313" key="12">
    <source>
        <dbReference type="EMBL" id="KAL0468693.1"/>
    </source>
</evidence>
<evidence type="ECO:0000256" key="7">
    <source>
        <dbReference type="ARBA" id="ARBA00022679"/>
    </source>
</evidence>
<dbReference type="PANTHER" id="PTHR21210">
    <property type="entry name" value="TRNA (URACIL-O(2)-)-METHYLTRANSFERASE-RELATED"/>
    <property type="match status" value="1"/>
</dbReference>
<evidence type="ECO:0000256" key="8">
    <source>
        <dbReference type="ARBA" id="ARBA00022691"/>
    </source>
</evidence>
<evidence type="ECO:0000256" key="10">
    <source>
        <dbReference type="ARBA" id="ARBA00047957"/>
    </source>
</evidence>
<dbReference type="EC" id="2.1.1.211" evidence="3 11"/>
<accession>A0ABR3DA01</accession>
<comment type="function">
    <text evidence="11">Adenosyl-L-methionine (AdoMet)-dependent tRNA (uracil-O(2)-)-methyltransferase.</text>
</comment>
<name>A0ABR3DA01_NEUIN</name>
<organism evidence="12 13">
    <name type="scientific">Neurospora intermedia</name>
    <dbReference type="NCBI Taxonomy" id="5142"/>
    <lineage>
        <taxon>Eukaryota</taxon>
        <taxon>Fungi</taxon>
        <taxon>Dikarya</taxon>
        <taxon>Ascomycota</taxon>
        <taxon>Pezizomycotina</taxon>
        <taxon>Sordariomycetes</taxon>
        <taxon>Sordariomycetidae</taxon>
        <taxon>Sordariales</taxon>
        <taxon>Sordariaceae</taxon>
        <taxon>Neurospora</taxon>
    </lineage>
</organism>
<evidence type="ECO:0000256" key="9">
    <source>
        <dbReference type="ARBA" id="ARBA00022694"/>
    </source>
</evidence>
<dbReference type="PANTHER" id="PTHR21210:SF0">
    <property type="entry name" value="TRNA (URACIL-O(2)-)-METHYLTRANSFERASE-RELATED"/>
    <property type="match status" value="1"/>
</dbReference>
<sequence>MASRQRHPGNWRFDFNHRLLPSGQHAVSVSYKNYQSANLSAAVIVEQLHQIMPNMECETDRAGCYRLETACQKQPDFASIFQATIHRLLRAFSRPFWTQTRQSPVIADRHWQPQPNIVWQCAINNEYMPKFTPEELAVDAVPVIRQATSGDAKPDWRPLFRHECTFNPVIFQDVMLNLIKNPNINSSWLFRADILHDTKNIQNGLETPLSELGDVPDIPSFDGFGLHRRLIRRLIPRSTMRDKPMDQTCLIYQSKGSDSEGGLQRHLVIYLPHVSTEAEMPYYHPTVRGIAFHHEWSPTETRGSVSVSYLYFEGGERPEKLTRIASHLLQAVYKHGQGRADGYQKRVHHDLLVPQDRVQNTYTVLKQKYARALIESWVETTDPTKHVFEDLCIAAFLIELWTDIYGRNFFPGFVDIGCGNGLLVHILNLEGFKGWGFDARSRKSWAMYSTRLETPTGVQESLQQLVLLPPPVSRAGISEISSEGFREELVHDGRFPKGTFIISNHADELTPWTPILATISDCPFIMIPCCSHDLTGARFRAPAPKDKKKANSAYSSLVSWVTQITADCGWVAEQEMLRIPSTRNTAIVGRKRQGDVSAIDIGVIVDRYGGTAGYLETVVKLVKSTNPDEKH</sequence>
<keyword evidence="6 11" id="KW-0489">Methyltransferase</keyword>
<evidence type="ECO:0000256" key="2">
    <source>
        <dbReference type="ARBA" id="ARBA00009056"/>
    </source>
</evidence>
<dbReference type="EMBL" id="JAVLET010000006">
    <property type="protein sequence ID" value="KAL0468693.1"/>
    <property type="molecule type" value="Genomic_DNA"/>
</dbReference>
<proteinExistence type="inferred from homology"/>
<keyword evidence="9 11" id="KW-0819">tRNA processing</keyword>
<dbReference type="InterPro" id="IPR011671">
    <property type="entry name" value="tRNA_uracil_MeTrfase"/>
</dbReference>
<evidence type="ECO:0000256" key="6">
    <source>
        <dbReference type="ARBA" id="ARBA00022603"/>
    </source>
</evidence>
<evidence type="ECO:0000256" key="3">
    <source>
        <dbReference type="ARBA" id="ARBA00012795"/>
    </source>
</evidence>
<dbReference type="Proteomes" id="UP001451303">
    <property type="component" value="Unassembled WGS sequence"/>
</dbReference>
<evidence type="ECO:0000256" key="4">
    <source>
        <dbReference type="ARBA" id="ARBA00017788"/>
    </source>
</evidence>
<comment type="similarity">
    <text evidence="2 11">Belongs to the TRM44 family.</text>
</comment>
<reference evidence="12 13" key="1">
    <citation type="submission" date="2023-09" db="EMBL/GenBank/DDBJ databases">
        <title>Multi-omics analysis of a traditional fermented food reveals byproduct-associated fungal strains for waste-to-food upcycling.</title>
        <authorList>
            <consortium name="Lawrence Berkeley National Laboratory"/>
            <person name="Rekdal V.M."/>
            <person name="Villalobos-Escobedo J.M."/>
            <person name="Rodriguez-Valeron N."/>
            <person name="Garcia M.O."/>
            <person name="Vasquez D.P."/>
            <person name="Damayanti I."/>
            <person name="Sorensen P.M."/>
            <person name="Baidoo E.E."/>
            <person name="De Carvalho A.C."/>
            <person name="Riley R."/>
            <person name="Lipzen A."/>
            <person name="He G."/>
            <person name="Yan M."/>
            <person name="Haridas S."/>
            <person name="Daum C."/>
            <person name="Yoshinaga Y."/>
            <person name="Ng V."/>
            <person name="Grigoriev I.V."/>
            <person name="Munk R."/>
            <person name="Nuraida L."/>
            <person name="Wijaya C.H."/>
            <person name="Morales P.-C."/>
            <person name="Keasling J.D."/>
        </authorList>
    </citation>
    <scope>NUCLEOTIDE SEQUENCE [LARGE SCALE GENOMIC DNA]</scope>
    <source>
        <strain evidence="12 13">FGSC 2613</strain>
    </source>
</reference>
<keyword evidence="8 11" id="KW-0949">S-adenosyl-L-methionine</keyword>